<dbReference type="InterPro" id="IPR000073">
    <property type="entry name" value="AB_hydrolase_1"/>
</dbReference>
<dbReference type="PANTHER" id="PTHR43433">
    <property type="entry name" value="HYDROLASE, ALPHA/BETA FOLD FAMILY PROTEIN"/>
    <property type="match status" value="1"/>
</dbReference>
<keyword evidence="2" id="KW-0378">Hydrolase</keyword>
<dbReference type="PRINTS" id="PR00111">
    <property type="entry name" value="ABHYDROLASE"/>
</dbReference>
<evidence type="ECO:0000313" key="3">
    <source>
        <dbReference type="Proteomes" id="UP001221566"/>
    </source>
</evidence>
<sequence length="306" mass="32534">MGTNNTGIAPVSGAPSSIGGAAAARGAMGNVKWKDVPTRTIAVGGVAFAYRELGPDSGVPVIFLHHLMAVLDDWDPRVIDGIAAQRRVIAFDNRGVGASGGAVPDTIEEMGRDAIAFIRALGFKKVDLLGFSMGGGVAQTVALQGPDLVRRMILAGTGPRGGGGIDEVTKVAVLAYIKAALTWSDARNFLFFPRTPEGKRAARDYFAALNERTQGRDKPISLQARRAQLQAIRHWGLNTPHDLSAIKQPVFVANGDNDLMVDSGHSADMARRLPNARLTIYPDSGHGGVFQHYRAFVPAVLDFLAD</sequence>
<evidence type="ECO:0000313" key="2">
    <source>
        <dbReference type="EMBL" id="MDC7690971.1"/>
    </source>
</evidence>
<comment type="caution">
    <text evidence="2">The sequence shown here is derived from an EMBL/GenBank/DDBJ whole genome shotgun (WGS) entry which is preliminary data.</text>
</comment>
<evidence type="ECO:0000259" key="1">
    <source>
        <dbReference type="Pfam" id="PF00561"/>
    </source>
</evidence>
<dbReference type="Proteomes" id="UP001221566">
    <property type="component" value="Unassembled WGS sequence"/>
</dbReference>
<protein>
    <submittedName>
        <fullName evidence="2">Alpha/beta hydrolase</fullName>
    </submittedName>
</protein>
<dbReference type="EMBL" id="JAQQKY010000004">
    <property type="protein sequence ID" value="MDC7690971.1"/>
    <property type="molecule type" value="Genomic_DNA"/>
</dbReference>
<keyword evidence="3" id="KW-1185">Reference proteome</keyword>
<feature type="domain" description="AB hydrolase-1" evidence="1">
    <location>
        <begin position="60"/>
        <end position="292"/>
    </location>
</feature>
<accession>A0ABT5I638</accession>
<dbReference type="InterPro" id="IPR029058">
    <property type="entry name" value="AB_hydrolase_fold"/>
</dbReference>
<organism evidence="2 3">
    <name type="scientific">Vogesella indigofera</name>
    <name type="common">Pseudomonas indigofera</name>
    <dbReference type="NCBI Taxonomy" id="45465"/>
    <lineage>
        <taxon>Bacteria</taxon>
        <taxon>Pseudomonadati</taxon>
        <taxon>Pseudomonadota</taxon>
        <taxon>Betaproteobacteria</taxon>
        <taxon>Neisseriales</taxon>
        <taxon>Chromobacteriaceae</taxon>
        <taxon>Vogesella</taxon>
    </lineage>
</organism>
<proteinExistence type="predicted"/>
<dbReference type="GO" id="GO:0016787">
    <property type="term" value="F:hydrolase activity"/>
    <property type="evidence" value="ECO:0007669"/>
    <property type="project" value="UniProtKB-KW"/>
</dbReference>
<dbReference type="InterPro" id="IPR050471">
    <property type="entry name" value="AB_hydrolase"/>
</dbReference>
<dbReference type="RefSeq" id="WP_272803138.1">
    <property type="nucleotide sequence ID" value="NZ_JAQQKY010000004.1"/>
</dbReference>
<dbReference type="Gene3D" id="3.40.50.1820">
    <property type="entry name" value="alpha/beta hydrolase"/>
    <property type="match status" value="1"/>
</dbReference>
<gene>
    <name evidence="2" type="ORF">PQU93_09280</name>
</gene>
<dbReference type="SUPFAM" id="SSF53474">
    <property type="entry name" value="alpha/beta-Hydrolases"/>
    <property type="match status" value="1"/>
</dbReference>
<dbReference type="PANTHER" id="PTHR43433:SF5">
    <property type="entry name" value="AB HYDROLASE-1 DOMAIN-CONTAINING PROTEIN"/>
    <property type="match status" value="1"/>
</dbReference>
<dbReference type="Pfam" id="PF00561">
    <property type="entry name" value="Abhydrolase_1"/>
    <property type="match status" value="1"/>
</dbReference>
<name>A0ABT5I638_VOGIN</name>
<reference evidence="2 3" key="1">
    <citation type="submission" date="2023-01" db="EMBL/GenBank/DDBJ databases">
        <title>Novel species of the genus Vogesella isolated from rivers.</title>
        <authorList>
            <person name="Lu H."/>
        </authorList>
    </citation>
    <scope>NUCLEOTIDE SEQUENCE [LARGE SCALE GENOMIC DNA]</scope>
    <source>
        <strain evidence="2 3">SH7W</strain>
    </source>
</reference>